<dbReference type="InterPro" id="IPR011856">
    <property type="entry name" value="tRNA_endonuc-like_dom_sf"/>
</dbReference>
<protein>
    <submittedName>
        <fullName evidence="1">Nuclease</fullName>
    </submittedName>
</protein>
<name>A0A8S5MZP8_9CAUD</name>
<accession>A0A8S5MZP8</accession>
<proteinExistence type="predicted"/>
<sequence length="108" mass="12341">MTPEHKLMNQVRLECSKRGYVVIRMNVFKGVLIDPNGNDRYMDSGIPEGFPDLMVLRSDGKACFVETKIHPRKPTKIQLQRQELLRSLGYRAGTAYTVDEAMAIIEKD</sequence>
<evidence type="ECO:0000313" key="1">
    <source>
        <dbReference type="EMBL" id="DAD87830.1"/>
    </source>
</evidence>
<dbReference type="Gene3D" id="3.40.1350.10">
    <property type="match status" value="1"/>
</dbReference>
<organism evidence="1">
    <name type="scientific">Siphoviridae sp. ct43U4</name>
    <dbReference type="NCBI Taxonomy" id="2826285"/>
    <lineage>
        <taxon>Viruses</taxon>
        <taxon>Duplodnaviria</taxon>
        <taxon>Heunggongvirae</taxon>
        <taxon>Uroviricota</taxon>
        <taxon>Caudoviricetes</taxon>
    </lineage>
</organism>
<dbReference type="EMBL" id="BK015029">
    <property type="protein sequence ID" value="DAD87830.1"/>
    <property type="molecule type" value="Genomic_DNA"/>
</dbReference>
<reference evidence="1" key="1">
    <citation type="journal article" date="2021" name="Proc. Natl. Acad. Sci. U.S.A.">
        <title>A Catalog of Tens of Thousands of Viruses from Human Metagenomes Reveals Hidden Associations with Chronic Diseases.</title>
        <authorList>
            <person name="Tisza M.J."/>
            <person name="Buck C.B."/>
        </authorList>
    </citation>
    <scope>NUCLEOTIDE SEQUENCE</scope>
    <source>
        <strain evidence="1">Ct43U4</strain>
    </source>
</reference>
<dbReference type="GO" id="GO:0003676">
    <property type="term" value="F:nucleic acid binding"/>
    <property type="evidence" value="ECO:0007669"/>
    <property type="project" value="InterPro"/>
</dbReference>